<evidence type="ECO:0000256" key="8">
    <source>
        <dbReference type="SAM" id="Phobius"/>
    </source>
</evidence>
<dbReference type="Proteomes" id="UP000694386">
    <property type="component" value="Unplaced"/>
</dbReference>
<dbReference type="GO" id="GO:0050852">
    <property type="term" value="P:T cell receptor signaling pathway"/>
    <property type="evidence" value="ECO:0007669"/>
    <property type="project" value="TreeGrafter"/>
</dbReference>
<keyword evidence="5 8" id="KW-0472">Membrane</keyword>
<dbReference type="InterPro" id="IPR053896">
    <property type="entry name" value="BTN3A2-like_Ig-C"/>
</dbReference>
<dbReference type="FunFam" id="2.60.40.10:FF:000208">
    <property type="entry name" value="Butyrophilin subfamily 1 member A1"/>
    <property type="match status" value="1"/>
</dbReference>
<dbReference type="GO" id="GO:0005102">
    <property type="term" value="F:signaling receptor binding"/>
    <property type="evidence" value="ECO:0007669"/>
    <property type="project" value="TreeGrafter"/>
</dbReference>
<keyword evidence="7" id="KW-0393">Immunoglobulin domain</keyword>
<dbReference type="PANTHER" id="PTHR24100">
    <property type="entry name" value="BUTYROPHILIN"/>
    <property type="match status" value="1"/>
</dbReference>
<dbReference type="InterPro" id="IPR013783">
    <property type="entry name" value="Ig-like_fold"/>
</dbReference>
<evidence type="ECO:0000256" key="6">
    <source>
        <dbReference type="ARBA" id="ARBA00023157"/>
    </source>
</evidence>
<dbReference type="SUPFAM" id="SSF49899">
    <property type="entry name" value="Concanavalin A-like lectins/glucanases"/>
    <property type="match status" value="1"/>
</dbReference>
<dbReference type="SMART" id="SM00406">
    <property type="entry name" value="IGv"/>
    <property type="match status" value="1"/>
</dbReference>
<keyword evidence="3 9" id="KW-0732">Signal</keyword>
<keyword evidence="2 8" id="KW-0812">Transmembrane</keyword>
<dbReference type="SMART" id="SM00409">
    <property type="entry name" value="IG"/>
    <property type="match status" value="2"/>
</dbReference>
<evidence type="ECO:0000256" key="1">
    <source>
        <dbReference type="ARBA" id="ARBA00004370"/>
    </source>
</evidence>
<organism evidence="12 13">
    <name type="scientific">Cricetulus griseus</name>
    <name type="common">Chinese hamster</name>
    <name type="synonym">Cricetulus barabensis griseus</name>
    <dbReference type="NCBI Taxonomy" id="10029"/>
    <lineage>
        <taxon>Eukaryota</taxon>
        <taxon>Metazoa</taxon>
        <taxon>Chordata</taxon>
        <taxon>Craniata</taxon>
        <taxon>Vertebrata</taxon>
        <taxon>Euteleostomi</taxon>
        <taxon>Mammalia</taxon>
        <taxon>Eutheria</taxon>
        <taxon>Euarchontoglires</taxon>
        <taxon>Glires</taxon>
        <taxon>Rodentia</taxon>
        <taxon>Myomorpha</taxon>
        <taxon>Muroidea</taxon>
        <taxon>Cricetidae</taxon>
        <taxon>Cricetinae</taxon>
        <taxon>Cricetulus</taxon>
    </lineage>
</organism>
<evidence type="ECO:0000256" key="2">
    <source>
        <dbReference type="ARBA" id="ARBA00022692"/>
    </source>
</evidence>
<name>A0A8C2MLS1_CRIGR</name>
<dbReference type="SUPFAM" id="SSF48726">
    <property type="entry name" value="Immunoglobulin"/>
    <property type="match status" value="2"/>
</dbReference>
<dbReference type="PROSITE" id="PS50835">
    <property type="entry name" value="IG_LIKE"/>
    <property type="match status" value="1"/>
</dbReference>
<dbReference type="InterPro" id="IPR036179">
    <property type="entry name" value="Ig-like_dom_sf"/>
</dbReference>
<reference evidence="12" key="1">
    <citation type="submission" date="2025-08" db="UniProtKB">
        <authorList>
            <consortium name="Ensembl"/>
        </authorList>
    </citation>
    <scope>IDENTIFICATION</scope>
</reference>
<keyword evidence="6" id="KW-1015">Disulfide bond</keyword>
<dbReference type="InterPro" id="IPR003599">
    <property type="entry name" value="Ig_sub"/>
</dbReference>
<dbReference type="FunFam" id="2.60.40.10:FF:000088">
    <property type="entry name" value="Butyrophilin subfamily 1 member A1"/>
    <property type="match status" value="1"/>
</dbReference>
<dbReference type="PRINTS" id="PR01407">
    <property type="entry name" value="BUTYPHLNCDUF"/>
</dbReference>
<feature type="domain" description="Ig-like" evidence="11">
    <location>
        <begin position="45"/>
        <end position="139"/>
    </location>
</feature>
<evidence type="ECO:0000256" key="9">
    <source>
        <dbReference type="SAM" id="SignalP"/>
    </source>
</evidence>
<evidence type="ECO:0000256" key="4">
    <source>
        <dbReference type="ARBA" id="ARBA00022989"/>
    </source>
</evidence>
<dbReference type="GO" id="GO:0009897">
    <property type="term" value="C:external side of plasma membrane"/>
    <property type="evidence" value="ECO:0007669"/>
    <property type="project" value="TreeGrafter"/>
</dbReference>
<dbReference type="GO" id="GO:0001817">
    <property type="term" value="P:regulation of cytokine production"/>
    <property type="evidence" value="ECO:0007669"/>
    <property type="project" value="TreeGrafter"/>
</dbReference>
<feature type="transmembrane region" description="Helical" evidence="8">
    <location>
        <begin position="246"/>
        <end position="271"/>
    </location>
</feature>
<feature type="signal peptide" evidence="9">
    <location>
        <begin position="1"/>
        <end position="29"/>
    </location>
</feature>
<dbReference type="Pfam" id="PF07686">
    <property type="entry name" value="V-set"/>
    <property type="match status" value="1"/>
</dbReference>
<sequence length="416" mass="47546">MEPAASLHSCLLASLVFFLVLSLYVMVSAQFTVLGPAEPILAMVGENTTLYCHLSPERNAEDMEVRWFRWRLSPAVLVYKDHQEREEEQMAAYQGRTTFVSTDISKGRVALIIHNVTAYDNGIYYCYFQEGRSYDQAIMRLMVASLGSKPLIKMKTLEDGSILLECTSEGWYPEPRAVWRDPYYEIVPALEEECTADRGGLFTVTMTVIIRDSVRNMTCSVNNTLLNQEMESVIFIPESFVPSLPLWMVAMAVTLPVLMLILLTSGSICLVKKHHRKKSILSPEKEVEYEEKENARQLQEELRKFKLPSDVVLDPDTAHPELFLSDDQRSVRRGASRQSVPDNPERFDCQPCVLGRESFSSGKHYWENGFWTLEMFGSQYRALSSPETIIPLKERLHRVAIFLDWETGHTSTHVPL</sequence>
<dbReference type="InterPro" id="IPR001870">
    <property type="entry name" value="B30.2/SPRY"/>
</dbReference>
<dbReference type="InterPro" id="IPR043136">
    <property type="entry name" value="B30.2/SPRY_sf"/>
</dbReference>
<dbReference type="Pfam" id="PF13765">
    <property type="entry name" value="PRY"/>
    <property type="match status" value="1"/>
</dbReference>
<proteinExistence type="predicted"/>
<dbReference type="CDD" id="cd05713">
    <property type="entry name" value="IgV_MOG_like"/>
    <property type="match status" value="1"/>
</dbReference>
<feature type="domain" description="B30.2/SPRY" evidence="10">
    <location>
        <begin position="291"/>
        <end position="416"/>
    </location>
</feature>
<dbReference type="Ensembl" id="ENSCGRT00001025252.1">
    <property type="protein sequence ID" value="ENSCGRP00001021008.1"/>
    <property type="gene ID" value="ENSCGRG00001019983.1"/>
</dbReference>
<dbReference type="Pfam" id="PF22705">
    <property type="entry name" value="C2-set_3"/>
    <property type="match status" value="1"/>
</dbReference>
<gene>
    <name evidence="12" type="primary">LOC100772154</name>
</gene>
<dbReference type="InterPro" id="IPR013106">
    <property type="entry name" value="Ig_V-set"/>
</dbReference>
<keyword evidence="4 8" id="KW-1133">Transmembrane helix</keyword>
<dbReference type="InterPro" id="IPR003879">
    <property type="entry name" value="Butyrophylin_SPRY"/>
</dbReference>
<dbReference type="InterPro" id="IPR013320">
    <property type="entry name" value="ConA-like_dom_sf"/>
</dbReference>
<dbReference type="SMART" id="SM00589">
    <property type="entry name" value="PRY"/>
    <property type="match status" value="1"/>
</dbReference>
<reference evidence="12" key="2">
    <citation type="submission" date="2025-09" db="UniProtKB">
        <authorList>
            <consortium name="Ensembl"/>
        </authorList>
    </citation>
    <scope>IDENTIFICATION</scope>
</reference>
<dbReference type="Gene3D" id="2.60.40.10">
    <property type="entry name" value="Immunoglobulins"/>
    <property type="match status" value="2"/>
</dbReference>
<dbReference type="AlphaFoldDB" id="A0A8C2MLS1"/>
<evidence type="ECO:0000313" key="12">
    <source>
        <dbReference type="Ensembl" id="ENSCGRP00001021008.1"/>
    </source>
</evidence>
<dbReference type="PANTHER" id="PTHR24100:SF139">
    <property type="entry name" value="BUTYROPHILIN SUBFAMILY 2 MEMBER A2"/>
    <property type="match status" value="1"/>
</dbReference>
<dbReference type="InterPro" id="IPR006574">
    <property type="entry name" value="PRY"/>
</dbReference>
<dbReference type="PROSITE" id="PS50188">
    <property type="entry name" value="B302_SPRY"/>
    <property type="match status" value="1"/>
</dbReference>
<accession>A0A8C2MLS1</accession>
<comment type="subcellular location">
    <subcellularLocation>
        <location evidence="1">Membrane</location>
    </subcellularLocation>
</comment>
<feature type="chain" id="PRO_5034057367" evidence="9">
    <location>
        <begin position="30"/>
        <end position="416"/>
    </location>
</feature>
<evidence type="ECO:0000256" key="7">
    <source>
        <dbReference type="ARBA" id="ARBA00023319"/>
    </source>
</evidence>
<evidence type="ECO:0000256" key="3">
    <source>
        <dbReference type="ARBA" id="ARBA00022729"/>
    </source>
</evidence>
<dbReference type="InterPro" id="IPR050504">
    <property type="entry name" value="IgSF_BTN/MOG"/>
</dbReference>
<protein>
    <submittedName>
        <fullName evidence="12">Butyrophilin, subfamily 2, member A2</fullName>
    </submittedName>
</protein>
<evidence type="ECO:0000313" key="13">
    <source>
        <dbReference type="Proteomes" id="UP000694386"/>
    </source>
</evidence>
<evidence type="ECO:0000259" key="11">
    <source>
        <dbReference type="PROSITE" id="PS50835"/>
    </source>
</evidence>
<evidence type="ECO:0000256" key="5">
    <source>
        <dbReference type="ARBA" id="ARBA00023136"/>
    </source>
</evidence>
<dbReference type="Gene3D" id="2.60.120.920">
    <property type="match status" value="2"/>
</dbReference>
<evidence type="ECO:0000259" key="10">
    <source>
        <dbReference type="PROSITE" id="PS50188"/>
    </source>
</evidence>
<dbReference type="InterPro" id="IPR007110">
    <property type="entry name" value="Ig-like_dom"/>
</dbReference>